<organism evidence="3 4">
    <name type="scientific">Mesorhizobium retamae</name>
    <dbReference type="NCBI Taxonomy" id="2912854"/>
    <lineage>
        <taxon>Bacteria</taxon>
        <taxon>Pseudomonadati</taxon>
        <taxon>Pseudomonadota</taxon>
        <taxon>Alphaproteobacteria</taxon>
        <taxon>Hyphomicrobiales</taxon>
        <taxon>Phyllobacteriaceae</taxon>
        <taxon>Mesorhizobium</taxon>
    </lineage>
</organism>
<keyword evidence="1" id="KW-0732">Signal</keyword>
<evidence type="ECO:0000256" key="1">
    <source>
        <dbReference type="SAM" id="SignalP"/>
    </source>
</evidence>
<protein>
    <submittedName>
        <fullName evidence="3">Kazal-type serine protease inhibitor family protein</fullName>
    </submittedName>
</protein>
<dbReference type="GO" id="GO:0004867">
    <property type="term" value="F:serine-type endopeptidase inhibitor activity"/>
    <property type="evidence" value="ECO:0007669"/>
    <property type="project" value="UniProtKB-KW"/>
</dbReference>
<name>A0ABS9QBC6_9HYPH</name>
<dbReference type="CDD" id="cd00104">
    <property type="entry name" value="KAZAL_FS"/>
    <property type="match status" value="1"/>
</dbReference>
<dbReference type="Proteomes" id="UP001201701">
    <property type="component" value="Unassembled WGS sequence"/>
</dbReference>
<dbReference type="InterPro" id="IPR002350">
    <property type="entry name" value="Kazal_dom"/>
</dbReference>
<dbReference type="Pfam" id="PF00050">
    <property type="entry name" value="Kazal_1"/>
    <property type="match status" value="1"/>
</dbReference>
<gene>
    <name evidence="3" type="ORF">L4923_06775</name>
</gene>
<evidence type="ECO:0000313" key="4">
    <source>
        <dbReference type="Proteomes" id="UP001201701"/>
    </source>
</evidence>
<evidence type="ECO:0000313" key="3">
    <source>
        <dbReference type="EMBL" id="MCG7504724.1"/>
    </source>
</evidence>
<sequence>MKHLIAIGFGAFALLGAATFAGLADEPVKTCGGIRGLTCDAGQFCEFAAETQCGRADRMGICMPRPQICTEQYQPVCGCDGKTYGNDCARRAAGAAKLKDGEC</sequence>
<dbReference type="SMART" id="SM00280">
    <property type="entry name" value="KAZAL"/>
    <property type="match status" value="1"/>
</dbReference>
<proteinExistence type="predicted"/>
<feature type="chain" id="PRO_5047370889" evidence="1">
    <location>
        <begin position="25"/>
        <end position="103"/>
    </location>
</feature>
<feature type="signal peptide" evidence="1">
    <location>
        <begin position="1"/>
        <end position="24"/>
    </location>
</feature>
<reference evidence="3 4" key="1">
    <citation type="submission" date="2022-02" db="EMBL/GenBank/DDBJ databases">
        <title>Draft genome sequence of Mezorhizobium retamae strain IRAMC:0171 isolated from Retama raetam nodules.</title>
        <authorList>
            <person name="Bengaied R."/>
            <person name="Sbissi I."/>
            <person name="Huber K."/>
            <person name="Ghodbane F."/>
            <person name="Nouioui I."/>
            <person name="Tarhouni M."/>
            <person name="Gtari M."/>
        </authorList>
    </citation>
    <scope>NUCLEOTIDE SEQUENCE [LARGE SCALE GENOMIC DNA]</scope>
    <source>
        <strain evidence="3 4">IRAMC:0171</strain>
    </source>
</reference>
<keyword evidence="3" id="KW-0646">Protease inhibitor</keyword>
<dbReference type="PROSITE" id="PS51465">
    <property type="entry name" value="KAZAL_2"/>
    <property type="match status" value="1"/>
</dbReference>
<dbReference type="InterPro" id="IPR036058">
    <property type="entry name" value="Kazal_dom_sf"/>
</dbReference>
<dbReference type="RefSeq" id="WP_239362993.1">
    <property type="nucleotide sequence ID" value="NZ_JAKREW010000004.1"/>
</dbReference>
<keyword evidence="4" id="KW-1185">Reference proteome</keyword>
<dbReference type="SUPFAM" id="SSF100895">
    <property type="entry name" value="Kazal-type serine protease inhibitors"/>
    <property type="match status" value="1"/>
</dbReference>
<feature type="domain" description="Kazal-like" evidence="2">
    <location>
        <begin position="56"/>
        <end position="103"/>
    </location>
</feature>
<keyword evidence="3" id="KW-0722">Serine protease inhibitor</keyword>
<accession>A0ABS9QBC6</accession>
<comment type="caution">
    <text evidence="3">The sequence shown here is derived from an EMBL/GenBank/DDBJ whole genome shotgun (WGS) entry which is preliminary data.</text>
</comment>
<dbReference type="EMBL" id="JAKREW010000004">
    <property type="protein sequence ID" value="MCG7504724.1"/>
    <property type="molecule type" value="Genomic_DNA"/>
</dbReference>
<evidence type="ECO:0000259" key="2">
    <source>
        <dbReference type="PROSITE" id="PS51465"/>
    </source>
</evidence>
<dbReference type="Gene3D" id="3.30.60.30">
    <property type="match status" value="1"/>
</dbReference>